<dbReference type="SUPFAM" id="SSF50475">
    <property type="entry name" value="FMN-binding split barrel"/>
    <property type="match status" value="1"/>
</dbReference>
<dbReference type="GO" id="GO:0005737">
    <property type="term" value="C:cytoplasm"/>
    <property type="evidence" value="ECO:0007669"/>
    <property type="project" value="UniProtKB-ARBA"/>
</dbReference>
<dbReference type="Pfam" id="PF13883">
    <property type="entry name" value="CREG_beta-barrel"/>
    <property type="match status" value="1"/>
</dbReference>
<dbReference type="Gene3D" id="2.30.110.10">
    <property type="entry name" value="Electron Transport, Fmn-binding Protein, Chain A"/>
    <property type="match status" value="1"/>
</dbReference>
<name>A0A1D1YSU8_9ARAE</name>
<organism evidence="2">
    <name type="scientific">Anthurium amnicola</name>
    <dbReference type="NCBI Taxonomy" id="1678845"/>
    <lineage>
        <taxon>Eukaryota</taxon>
        <taxon>Viridiplantae</taxon>
        <taxon>Streptophyta</taxon>
        <taxon>Embryophyta</taxon>
        <taxon>Tracheophyta</taxon>
        <taxon>Spermatophyta</taxon>
        <taxon>Magnoliopsida</taxon>
        <taxon>Liliopsida</taxon>
        <taxon>Araceae</taxon>
        <taxon>Pothoideae</taxon>
        <taxon>Potheae</taxon>
        <taxon>Anthurium</taxon>
    </lineage>
</organism>
<gene>
    <name evidence="2" type="primary">CREG2</name>
    <name evidence="2" type="ORF">g.30523</name>
</gene>
<dbReference type="EMBL" id="GDJX01010211">
    <property type="protein sequence ID" value="JAT57725.1"/>
    <property type="molecule type" value="Transcribed_RNA"/>
</dbReference>
<sequence length="281" mass="30978">MAIPRTEALSHRSSLPWSFNVAVRQSSQTRATSSIVAMRREPGGASFSSSSTHLLLRLLSPVLLLLFLWHPPLVAGARPRLLISKPDPSDAAATARWLASQNSWGVLSTISVDLKGSPFGNVVSFSDGLPGKGYGIPYFYLTALDPTARDALKDERASFTVSEFPIGSCGEIDPENPTCAKLTLTGKLKLVDGNSTEGKYARLALFAKHTEMKGWPKDHNFQIFKLDIQNIFLIDWFGGAKPLTLDQYLKPVICREGKQKWEVKREGKVRNALLGNFLNHK</sequence>
<feature type="domain" description="CREG-like beta-barrel" evidence="1">
    <location>
        <begin position="86"/>
        <end position="250"/>
    </location>
</feature>
<reference evidence="2" key="1">
    <citation type="submission" date="2015-07" db="EMBL/GenBank/DDBJ databases">
        <title>Transcriptome Assembly of Anthurium amnicola.</title>
        <authorList>
            <person name="Suzuki J."/>
        </authorList>
    </citation>
    <scope>NUCLEOTIDE SEQUENCE</scope>
</reference>
<dbReference type="PANTHER" id="PTHR13343:SF17">
    <property type="entry name" value="CELLULAR REPRESSOR OF E1A-STIMULATED GENES, ISOFORM A"/>
    <property type="match status" value="1"/>
</dbReference>
<evidence type="ECO:0000259" key="1">
    <source>
        <dbReference type="Pfam" id="PF13883"/>
    </source>
</evidence>
<proteinExistence type="predicted"/>
<dbReference type="InterPro" id="IPR012349">
    <property type="entry name" value="Split_barrel_FMN-bd"/>
</dbReference>
<dbReference type="InterPro" id="IPR055343">
    <property type="entry name" value="CREG_beta-barrel"/>
</dbReference>
<evidence type="ECO:0000313" key="2">
    <source>
        <dbReference type="EMBL" id="JAT57725.1"/>
    </source>
</evidence>
<protein>
    <submittedName>
        <fullName evidence="2">Protein CREG2</fullName>
    </submittedName>
</protein>
<dbReference type="PANTHER" id="PTHR13343">
    <property type="entry name" value="CREG1 PROTEIN"/>
    <property type="match status" value="1"/>
</dbReference>
<dbReference type="AlphaFoldDB" id="A0A1D1YSU8"/>
<accession>A0A1D1YSU8</accession>